<name>H2YFR6_CIOSA</name>
<dbReference type="Ensembl" id="ENSCSAVT00000004227.1">
    <property type="protein sequence ID" value="ENSCSAVP00000004164.1"/>
    <property type="gene ID" value="ENSCSAVG00000002452.1"/>
</dbReference>
<reference evidence="1" key="2">
    <citation type="submission" date="2025-08" db="UniProtKB">
        <authorList>
            <consortium name="Ensembl"/>
        </authorList>
    </citation>
    <scope>IDENTIFICATION</scope>
</reference>
<dbReference type="InParanoid" id="H2YFR6"/>
<reference evidence="2" key="1">
    <citation type="submission" date="2003-08" db="EMBL/GenBank/DDBJ databases">
        <authorList>
            <person name="Birren B."/>
            <person name="Nusbaum C."/>
            <person name="Abebe A."/>
            <person name="Abouelleil A."/>
            <person name="Adekoya E."/>
            <person name="Ait-zahra M."/>
            <person name="Allen N."/>
            <person name="Allen T."/>
            <person name="An P."/>
            <person name="Anderson M."/>
            <person name="Anderson S."/>
            <person name="Arachchi H."/>
            <person name="Armbruster J."/>
            <person name="Bachantsang P."/>
            <person name="Baldwin J."/>
            <person name="Barry A."/>
            <person name="Bayul T."/>
            <person name="Blitshsteyn B."/>
            <person name="Bloom T."/>
            <person name="Blye J."/>
            <person name="Boguslavskiy L."/>
            <person name="Borowsky M."/>
            <person name="Boukhgalter B."/>
            <person name="Brunache A."/>
            <person name="Butler J."/>
            <person name="Calixte N."/>
            <person name="Calvo S."/>
            <person name="Camarata J."/>
            <person name="Campo K."/>
            <person name="Chang J."/>
            <person name="Cheshatsang Y."/>
            <person name="Citroen M."/>
            <person name="Collymore A."/>
            <person name="Considine T."/>
            <person name="Cook A."/>
            <person name="Cooke P."/>
            <person name="Corum B."/>
            <person name="Cuomo C."/>
            <person name="David R."/>
            <person name="Dawoe T."/>
            <person name="Degray S."/>
            <person name="Dodge S."/>
            <person name="Dooley K."/>
            <person name="Dorje P."/>
            <person name="Dorjee K."/>
            <person name="Dorris L."/>
            <person name="Duffey N."/>
            <person name="Dupes A."/>
            <person name="Elkins T."/>
            <person name="Engels R."/>
            <person name="Erickson J."/>
            <person name="Farina A."/>
            <person name="Faro S."/>
            <person name="Ferreira P."/>
            <person name="Fischer H."/>
            <person name="Fitzgerald M."/>
            <person name="Foley K."/>
            <person name="Gage D."/>
            <person name="Galagan J."/>
            <person name="Gearin G."/>
            <person name="Gnerre S."/>
            <person name="Gnirke A."/>
            <person name="Goyette A."/>
            <person name="Graham J."/>
            <person name="Grandbois E."/>
            <person name="Gyaltsen K."/>
            <person name="Hafez N."/>
            <person name="Hagopian D."/>
            <person name="Hagos B."/>
            <person name="Hall J."/>
            <person name="Hatcher B."/>
            <person name="Heller A."/>
            <person name="Higgins H."/>
            <person name="Honan T."/>
            <person name="Horn A."/>
            <person name="Houde N."/>
            <person name="Hughes L."/>
            <person name="Hulme W."/>
            <person name="Husby E."/>
            <person name="Iliev I."/>
            <person name="Jaffe D."/>
            <person name="Jones C."/>
            <person name="Kamal M."/>
            <person name="Kamat A."/>
            <person name="Kamvysselis M."/>
            <person name="Karlsson E."/>
            <person name="Kells C."/>
            <person name="Kieu A."/>
            <person name="Kisner P."/>
            <person name="Kodira C."/>
            <person name="Kulbokas E."/>
            <person name="Labutti K."/>
            <person name="Lama D."/>
            <person name="Landers T."/>
            <person name="Leger J."/>
            <person name="Levine S."/>
            <person name="Lewis D."/>
            <person name="Lewis T."/>
            <person name="Lindblad-toh K."/>
            <person name="Liu X."/>
            <person name="Lokyitsang T."/>
            <person name="Lokyitsang Y."/>
            <person name="Lucien O."/>
            <person name="Lui A."/>
            <person name="Ma L.J."/>
            <person name="Mabbitt R."/>
            <person name="Macdonald J."/>
            <person name="Maclean C."/>
            <person name="Major J."/>
            <person name="Manning J."/>
            <person name="Marabella R."/>
            <person name="Maru K."/>
            <person name="Matthews C."/>
            <person name="Mauceli E."/>
            <person name="Mccarthy M."/>
            <person name="Mcdonough S."/>
            <person name="Mcghee T."/>
            <person name="Meldrim J."/>
            <person name="Meneus L."/>
            <person name="Mesirov J."/>
            <person name="Mihalev A."/>
            <person name="Mihova T."/>
            <person name="Mikkelsen T."/>
            <person name="Mlenga V."/>
            <person name="Moru K."/>
            <person name="Mozes J."/>
            <person name="Mulrain L."/>
            <person name="Munson G."/>
            <person name="Naylor J."/>
            <person name="Newes C."/>
            <person name="Nguyen C."/>
            <person name="Nguyen N."/>
            <person name="Nguyen T."/>
            <person name="Nicol R."/>
            <person name="Nielsen C."/>
            <person name="Nizzari M."/>
            <person name="Norbu C."/>
            <person name="Norbu N."/>
            <person name="O'donnell P."/>
            <person name="Okoawo O."/>
            <person name="O'leary S."/>
            <person name="Omotosho B."/>
            <person name="O'neill K."/>
            <person name="Osman S."/>
            <person name="Parker S."/>
            <person name="Perrin D."/>
            <person name="Phunkhang P."/>
            <person name="Piqani B."/>
            <person name="Purcell S."/>
            <person name="Rachupka T."/>
            <person name="Ramasamy U."/>
            <person name="Rameau R."/>
            <person name="Ray V."/>
            <person name="Raymond C."/>
            <person name="Retta R."/>
            <person name="Richardson S."/>
            <person name="Rise C."/>
            <person name="Rodriguez J."/>
            <person name="Rogers J."/>
            <person name="Rogov P."/>
            <person name="Rutman M."/>
            <person name="Schupbach R."/>
            <person name="Seaman C."/>
            <person name="Settipalli S."/>
            <person name="Sharpe T."/>
            <person name="Sheridan J."/>
            <person name="Sherpa N."/>
            <person name="Shi J."/>
            <person name="Smirnov S."/>
            <person name="Smith C."/>
            <person name="Sougnez C."/>
            <person name="Spencer B."/>
            <person name="Stalker J."/>
            <person name="Stange-thomann N."/>
            <person name="Stavropoulos S."/>
            <person name="Stetson K."/>
            <person name="Stone C."/>
            <person name="Stone S."/>
            <person name="Stubbs M."/>
            <person name="Talamas J."/>
            <person name="Tchuinga P."/>
            <person name="Tenzing P."/>
            <person name="Tesfaye S."/>
            <person name="Theodore J."/>
            <person name="Thoulutsang Y."/>
            <person name="Topham K."/>
            <person name="Towey S."/>
            <person name="Tsamla T."/>
            <person name="Tsomo N."/>
            <person name="Vallee D."/>
            <person name="Vassiliev H."/>
            <person name="Venkataraman V."/>
            <person name="Vinson J."/>
            <person name="Vo A."/>
            <person name="Wade C."/>
            <person name="Wang S."/>
            <person name="Wangchuk T."/>
            <person name="Wangdi T."/>
            <person name="Whittaker C."/>
            <person name="Wilkinson J."/>
            <person name="Wu Y."/>
            <person name="Wyman D."/>
            <person name="Yadav S."/>
            <person name="Yang S."/>
            <person name="Yang X."/>
            <person name="Yeager S."/>
            <person name="Yee E."/>
            <person name="Young G."/>
            <person name="Zainoun J."/>
            <person name="Zembeck L."/>
            <person name="Zimmer A."/>
            <person name="Zody M."/>
            <person name="Lander E."/>
        </authorList>
    </citation>
    <scope>NUCLEOTIDE SEQUENCE [LARGE SCALE GENOMIC DNA]</scope>
</reference>
<evidence type="ECO:0000313" key="1">
    <source>
        <dbReference type="Ensembl" id="ENSCSAVP00000004164.1"/>
    </source>
</evidence>
<dbReference type="AlphaFoldDB" id="H2YFR6"/>
<dbReference type="HOGENOM" id="CLU_1690710_0_0_1"/>
<evidence type="ECO:0000313" key="2">
    <source>
        <dbReference type="Proteomes" id="UP000007875"/>
    </source>
</evidence>
<reference evidence="1" key="3">
    <citation type="submission" date="2025-09" db="UniProtKB">
        <authorList>
            <consortium name="Ensembl"/>
        </authorList>
    </citation>
    <scope>IDENTIFICATION</scope>
</reference>
<organism evidence="1 2">
    <name type="scientific">Ciona savignyi</name>
    <name type="common">Pacific transparent sea squirt</name>
    <dbReference type="NCBI Taxonomy" id="51511"/>
    <lineage>
        <taxon>Eukaryota</taxon>
        <taxon>Metazoa</taxon>
        <taxon>Chordata</taxon>
        <taxon>Tunicata</taxon>
        <taxon>Ascidiacea</taxon>
        <taxon>Phlebobranchia</taxon>
        <taxon>Cionidae</taxon>
        <taxon>Ciona</taxon>
    </lineage>
</organism>
<sequence>METIPTSLHPEKKRRIFSADDAGNAPCLFSVARLLSILCEPAAEDLASAISKIISLLRSSTSCSEEEEYYTYTSADVDWGNAKDVQQDEDDITTHICGHPLPLIPDTNASAETFSTVRKLVYSQSTFVISFMKCLAGNTSLLRGRRKSKSPRPTSF</sequence>
<protein>
    <submittedName>
        <fullName evidence="1">Uncharacterized protein</fullName>
    </submittedName>
</protein>
<keyword evidence="2" id="KW-1185">Reference proteome</keyword>
<proteinExistence type="predicted"/>
<accession>H2YFR6</accession>
<dbReference type="Proteomes" id="UP000007875">
    <property type="component" value="Unassembled WGS sequence"/>
</dbReference>